<protein>
    <submittedName>
        <fullName evidence="1">Uncharacterized protein</fullName>
    </submittedName>
</protein>
<dbReference type="EMBL" id="LGST01000045">
    <property type="protein sequence ID" value="KND97064.1"/>
    <property type="molecule type" value="Genomic_DNA"/>
</dbReference>
<organism evidence="1 2">
    <name type="scientific">Candidozyma auris</name>
    <name type="common">Yeast</name>
    <name type="synonym">Candida auris</name>
    <dbReference type="NCBI Taxonomy" id="498019"/>
    <lineage>
        <taxon>Eukaryota</taxon>
        <taxon>Fungi</taxon>
        <taxon>Dikarya</taxon>
        <taxon>Ascomycota</taxon>
        <taxon>Saccharomycotina</taxon>
        <taxon>Pichiomycetes</taxon>
        <taxon>Metschnikowiaceae</taxon>
        <taxon>Candidozyma</taxon>
    </lineage>
</organism>
<evidence type="ECO:0000313" key="1">
    <source>
        <dbReference type="EMBL" id="KND97064.1"/>
    </source>
</evidence>
<name>A0A0L0NSU2_CANAR</name>
<evidence type="ECO:0000313" key="2">
    <source>
        <dbReference type="Proteomes" id="UP000037122"/>
    </source>
</evidence>
<dbReference type="AlphaFoldDB" id="A0A0L0NSU2"/>
<dbReference type="VEuPathDB" id="FungiDB:QG37_06524"/>
<dbReference type="Proteomes" id="UP000037122">
    <property type="component" value="Unassembled WGS sequence"/>
</dbReference>
<reference evidence="2" key="1">
    <citation type="journal article" date="2015" name="BMC Genomics">
        <title>Draft genome of a commonly misdiagnosed multidrug resistant pathogen Candida auris.</title>
        <authorList>
            <person name="Chatterjee S."/>
            <person name="Alampalli S.V."/>
            <person name="Nageshan R.K."/>
            <person name="Chettiar S.T."/>
            <person name="Joshi S."/>
            <person name="Tatu U.S."/>
        </authorList>
    </citation>
    <scope>NUCLEOTIDE SEQUENCE [LARGE SCALE GENOMIC DNA]</scope>
    <source>
        <strain evidence="2">6684</strain>
    </source>
</reference>
<accession>A0A0L0NSU2</accession>
<comment type="caution">
    <text evidence="1">The sequence shown here is derived from an EMBL/GenBank/DDBJ whole genome shotgun (WGS) entry which is preliminary data.</text>
</comment>
<gene>
    <name evidence="1" type="ORF">QG37_06524</name>
</gene>
<sequence length="38" mass="4251">MHGDSSLAPRKKESIGLSDLLILEEHDKLQKMIISGFL</sequence>
<proteinExistence type="predicted"/>